<evidence type="ECO:0000256" key="8">
    <source>
        <dbReference type="ARBA" id="ARBA00029894"/>
    </source>
</evidence>
<keyword evidence="18" id="KW-1185">Reference proteome</keyword>
<evidence type="ECO:0000313" key="19">
    <source>
        <dbReference type="Proteomes" id="UP000233597"/>
    </source>
</evidence>
<feature type="binding site" evidence="13">
    <location>
        <position position="122"/>
    </location>
    <ligand>
        <name>Mg(2+)</name>
        <dbReference type="ChEBI" id="CHEBI:18420"/>
    </ligand>
</feature>
<feature type="binding site" evidence="12">
    <location>
        <position position="166"/>
    </location>
    <ligand>
        <name>CoA</name>
        <dbReference type="ChEBI" id="CHEBI:57287"/>
    </ligand>
</feature>
<dbReference type="InterPro" id="IPR037143">
    <property type="entry name" value="4-PPantetheinyl_Trfase_dom_sf"/>
</dbReference>
<evidence type="ECO:0000256" key="10">
    <source>
        <dbReference type="ARBA" id="ARBA00049176"/>
    </source>
</evidence>
<protein>
    <recommendedName>
        <fullName evidence="5">Enterobactin synthase component D</fullName>
    </recommendedName>
    <alternativeName>
        <fullName evidence="8">4'-phosphopantetheinyl transferase EntD</fullName>
    </alternativeName>
    <alternativeName>
        <fullName evidence="9">Enterochelin synthase D</fullName>
    </alternativeName>
</protein>
<evidence type="ECO:0000256" key="12">
    <source>
        <dbReference type="PIRSR" id="PIRSR603542-1"/>
    </source>
</evidence>
<dbReference type="InterPro" id="IPR041354">
    <property type="entry name" value="4PPT_N"/>
</dbReference>
<dbReference type="GO" id="GO:0009366">
    <property type="term" value="C:enterobactin synthetase complex"/>
    <property type="evidence" value="ECO:0007669"/>
    <property type="project" value="InterPro"/>
</dbReference>
<dbReference type="RefSeq" id="WP_101267063.1">
    <property type="nucleotide sequence ID" value="NZ_CP024200.1"/>
</dbReference>
<reference evidence="16 18" key="2">
    <citation type="submission" date="2017-10" db="EMBL/GenBank/DDBJ databases">
        <title>Biodiversity and function of Thalassospira species in the particle-attached aromatic-hydrocarbon-degrading consortia from the surface seawater of the China South Sea.</title>
        <authorList>
            <person name="Dong C."/>
            <person name="Liu R."/>
            <person name="Shao Z."/>
        </authorList>
    </citation>
    <scope>NUCLEOTIDE SEQUENCE [LARGE SCALE GENOMIC DNA]</scope>
    <source>
        <strain evidence="16 18">CSC3H3</strain>
        <plasmid evidence="16">pCSC3H3</plasmid>
        <plasmid evidence="18">pcsc3h3</plasmid>
    </source>
</reference>
<evidence type="ECO:0000313" key="18">
    <source>
        <dbReference type="Proteomes" id="UP000233458"/>
    </source>
</evidence>
<name>A0A2N3KTN5_9PROT</name>
<comment type="cofactor">
    <cofactor evidence="13">
        <name>Mg(2+)</name>
        <dbReference type="ChEBI" id="CHEBI:18420"/>
    </cofactor>
</comment>
<gene>
    <name evidence="17" type="ORF">COO20_12750</name>
    <name evidence="16" type="ORF">CSC3H3_23090</name>
</gene>
<comment type="pathway">
    <text evidence="2">Siderophore biosynthesis; enterobactin biosynthesis.</text>
</comment>
<evidence type="ECO:0000256" key="5">
    <source>
        <dbReference type="ARBA" id="ARBA00019087"/>
    </source>
</evidence>
<evidence type="ECO:0000256" key="9">
    <source>
        <dbReference type="ARBA" id="ARBA00031996"/>
    </source>
</evidence>
<keyword evidence="6 17" id="KW-0808">Transferase</keyword>
<feature type="domain" description="4'-phosphopantetheinyl transferase" evidence="14">
    <location>
        <begin position="118"/>
        <end position="223"/>
    </location>
</feature>
<feature type="binding site" evidence="12">
    <location>
        <begin position="100"/>
        <end position="101"/>
    </location>
    <ligand>
        <name>CoA</name>
        <dbReference type="ChEBI" id="CHEBI:57287"/>
    </ligand>
</feature>
<dbReference type="AlphaFoldDB" id="A0A2N3KTN5"/>
<accession>A0A2N3KTN5</accession>
<feature type="domain" description="4'-phosphopantetheinyl transferase N-terminal" evidence="15">
    <location>
        <begin position="47"/>
        <end position="111"/>
    </location>
</feature>
<dbReference type="Pfam" id="PF17837">
    <property type="entry name" value="4PPT_N"/>
    <property type="match status" value="1"/>
</dbReference>
<evidence type="ECO:0000256" key="1">
    <source>
        <dbReference type="ARBA" id="ARBA00003937"/>
    </source>
</evidence>
<evidence type="ECO:0000313" key="16">
    <source>
        <dbReference type="EMBL" id="AUG55735.1"/>
    </source>
</evidence>
<sequence length="233" mass="25767">MNGDLGQPLPALYQVNGLCGHACLIPQIPETDLTAVGPDGLQIELPAQLARAVPKRKNEFLAGRLCCARALCDLGCNEISVPMGQYREPIWPQGIVGAISHDADIACAIVAKQSDYRGIGIDMEKMICQDNARRLFSQIATDTEQILLLSRFSQRVACTVLFSAKEAVYKALFPVVDRFIDFKEARCVALERNLLSFVFTAEDLQSLTHYLQVSYEISETRVLTLCLLKAECK</sequence>
<keyword evidence="13" id="KW-0479">Metal-binding</keyword>
<dbReference type="KEGG" id="thac:CSC3H3_23090"/>
<feature type="binding site" evidence="13">
    <location>
        <position position="124"/>
    </location>
    <ligand>
        <name>Mg(2+)</name>
        <dbReference type="ChEBI" id="CHEBI:18420"/>
    </ligand>
</feature>
<dbReference type="PRINTS" id="PR01399">
    <property type="entry name" value="ENTSNTHTASED"/>
</dbReference>
<evidence type="ECO:0000313" key="17">
    <source>
        <dbReference type="EMBL" id="PKR53870.1"/>
    </source>
</evidence>
<reference evidence="17 19" key="1">
    <citation type="submission" date="2017-09" db="EMBL/GenBank/DDBJ databases">
        <title>Biodiversity and function of Thalassospira species in the particle-attached aromatic-hydrocarbon-degrading consortia from the surface seawater of the South China Sea.</title>
        <authorList>
            <person name="Dong C."/>
            <person name="Liu R."/>
            <person name="Shao Z."/>
        </authorList>
    </citation>
    <scope>NUCLEOTIDE SEQUENCE [LARGE SCALE GENOMIC DNA]</scope>
    <source>
        <strain evidence="17 19">CSC1P2</strain>
    </source>
</reference>
<geneLocation type="plasmid" evidence="16">
    <name>pCSC3H3</name>
</geneLocation>
<proteinExistence type="inferred from homology"/>
<feature type="binding site" evidence="12">
    <location>
        <position position="122"/>
    </location>
    <ligand>
        <name>CoA</name>
        <dbReference type="ChEBI" id="CHEBI:57287"/>
    </ligand>
</feature>
<comment type="catalytic activity">
    <reaction evidence="11">
        <text>apo-[peptidyl-carrier protein] + CoA = holo-[peptidyl-carrier protein] + adenosine 3',5'-bisphosphate + H(+)</text>
        <dbReference type="Rhea" id="RHEA:46228"/>
        <dbReference type="Rhea" id="RHEA-COMP:11479"/>
        <dbReference type="Rhea" id="RHEA-COMP:11480"/>
        <dbReference type="ChEBI" id="CHEBI:15378"/>
        <dbReference type="ChEBI" id="CHEBI:29999"/>
        <dbReference type="ChEBI" id="CHEBI:57287"/>
        <dbReference type="ChEBI" id="CHEBI:58343"/>
        <dbReference type="ChEBI" id="CHEBI:64479"/>
    </reaction>
</comment>
<geneLocation type="plasmid" evidence="18">
    <name>pcsc3h3</name>
</geneLocation>
<evidence type="ECO:0000256" key="11">
    <source>
        <dbReference type="ARBA" id="ARBA00049191"/>
    </source>
</evidence>
<dbReference type="GO" id="GO:0000287">
    <property type="term" value="F:magnesium ion binding"/>
    <property type="evidence" value="ECO:0007669"/>
    <property type="project" value="InterPro"/>
</dbReference>
<evidence type="ECO:0000256" key="7">
    <source>
        <dbReference type="ARBA" id="ARBA00023191"/>
    </source>
</evidence>
<evidence type="ECO:0000256" key="4">
    <source>
        <dbReference type="ARBA" id="ARBA00011503"/>
    </source>
</evidence>
<dbReference type="Pfam" id="PF01648">
    <property type="entry name" value="ACPS"/>
    <property type="match status" value="1"/>
</dbReference>
<evidence type="ECO:0000256" key="2">
    <source>
        <dbReference type="ARBA" id="ARBA00004993"/>
    </source>
</evidence>
<dbReference type="Proteomes" id="UP000233597">
    <property type="component" value="Unassembled WGS sequence"/>
</dbReference>
<feature type="binding site" evidence="12">
    <location>
        <position position="56"/>
    </location>
    <ligand>
        <name>CoA</name>
        <dbReference type="ChEBI" id="CHEBI:57287"/>
    </ligand>
</feature>
<dbReference type="OrthoDB" id="8210607at2"/>
<evidence type="ECO:0000256" key="3">
    <source>
        <dbReference type="ARBA" id="ARBA00008342"/>
    </source>
</evidence>
<feature type="binding site" evidence="12">
    <location>
        <position position="170"/>
    </location>
    <ligand>
        <name>CoA</name>
        <dbReference type="ChEBI" id="CHEBI:57287"/>
    </ligand>
</feature>
<dbReference type="UniPathway" id="UPA00017"/>
<dbReference type="GO" id="GO:0009239">
    <property type="term" value="P:enterobactin biosynthetic process"/>
    <property type="evidence" value="ECO:0007669"/>
    <property type="project" value="UniProtKB-UniPathway"/>
</dbReference>
<comment type="subunit">
    <text evidence="4">EntB, EntD, EntE, and EntF form a multienzyme complex called enterobactin synthase.</text>
</comment>
<dbReference type="SUPFAM" id="SSF56214">
    <property type="entry name" value="4'-phosphopantetheinyl transferase"/>
    <property type="match status" value="1"/>
</dbReference>
<keyword evidence="16" id="KW-0614">Plasmid</keyword>
<dbReference type="Proteomes" id="UP000233458">
    <property type="component" value="Plasmid pCSC3H3"/>
</dbReference>
<comment type="function">
    <text evidence="1">Involved in the biosynthesis of the siderophore enterobactin (enterochelin), which is a macrocyclic trimeric lactone of N-(2,3-dihydroxybenzoyl)-serine. The serine trilactone serves as a scaffolding for the three catechol functionalities that provide hexadentate coordination for the tightly ligated iron(2+) atoms. Plays an essential role in the assembly of the enterobactin by catalyzing the transfer of the 4'-phosphopantetheine (Ppant) moiety from coenzyme A to the apo-domains of both EntB (ArCP domain) and EntF (PCP domain) to yield their holo-forms which make them competent for the activation of 2,3-dihydroxybenzoate (DHB) and L-serine, respectively.</text>
</comment>
<evidence type="ECO:0000256" key="6">
    <source>
        <dbReference type="ARBA" id="ARBA00022679"/>
    </source>
</evidence>
<dbReference type="InterPro" id="IPR003542">
    <property type="entry name" value="Enbac_synth_compD-like"/>
</dbReference>
<evidence type="ECO:0000256" key="13">
    <source>
        <dbReference type="PIRSR" id="PIRSR603542-2"/>
    </source>
</evidence>
<dbReference type="InterPro" id="IPR008278">
    <property type="entry name" value="4-PPantetheinyl_Trfase_dom"/>
</dbReference>
<dbReference type="GO" id="GO:0005886">
    <property type="term" value="C:plasma membrane"/>
    <property type="evidence" value="ECO:0007669"/>
    <property type="project" value="TreeGrafter"/>
</dbReference>
<comment type="catalytic activity">
    <reaction evidence="10">
        <text>apo-[aryl-carrier protein] + CoA = holo-[aryl-carrier protein] + adenosine 3',5'-bisphosphate + H(+)</text>
        <dbReference type="Rhea" id="RHEA:48404"/>
        <dbReference type="Rhea" id="RHEA-COMP:15903"/>
        <dbReference type="Rhea" id="RHEA-COMP:17557"/>
        <dbReference type="ChEBI" id="CHEBI:15378"/>
        <dbReference type="ChEBI" id="CHEBI:29999"/>
        <dbReference type="ChEBI" id="CHEBI:57287"/>
        <dbReference type="ChEBI" id="CHEBI:58343"/>
        <dbReference type="ChEBI" id="CHEBI:64479"/>
    </reaction>
</comment>
<keyword evidence="13" id="KW-0460">Magnesium</keyword>
<comment type="similarity">
    <text evidence="3">Belongs to the P-Pant transferase superfamily. EntD family.</text>
</comment>
<organism evidence="17 19">
    <name type="scientific">Thalassospira marina</name>
    <dbReference type="NCBI Taxonomy" id="2048283"/>
    <lineage>
        <taxon>Bacteria</taxon>
        <taxon>Pseudomonadati</taxon>
        <taxon>Pseudomonadota</taxon>
        <taxon>Alphaproteobacteria</taxon>
        <taxon>Rhodospirillales</taxon>
        <taxon>Thalassospiraceae</taxon>
        <taxon>Thalassospira</taxon>
    </lineage>
</organism>
<dbReference type="EMBL" id="CP024200">
    <property type="protein sequence ID" value="AUG55735.1"/>
    <property type="molecule type" value="Genomic_DNA"/>
</dbReference>
<dbReference type="GO" id="GO:0008897">
    <property type="term" value="F:holo-[acyl-carrier-protein] synthase activity"/>
    <property type="evidence" value="ECO:0007669"/>
    <property type="project" value="InterPro"/>
</dbReference>
<dbReference type="EMBL" id="NWTK01000007">
    <property type="protein sequence ID" value="PKR53870.1"/>
    <property type="molecule type" value="Genomic_DNA"/>
</dbReference>
<evidence type="ECO:0000259" key="14">
    <source>
        <dbReference type="Pfam" id="PF01648"/>
    </source>
</evidence>
<dbReference type="PANTHER" id="PTHR38096">
    <property type="entry name" value="ENTEROBACTIN SYNTHASE COMPONENT D"/>
    <property type="match status" value="1"/>
</dbReference>
<dbReference type="Gene3D" id="3.90.470.20">
    <property type="entry name" value="4'-phosphopantetheinyl transferase domain"/>
    <property type="match status" value="1"/>
</dbReference>
<dbReference type="PANTHER" id="PTHR38096:SF1">
    <property type="entry name" value="ENTEROBACTIN SYNTHASE COMPONENT D"/>
    <property type="match status" value="1"/>
</dbReference>
<evidence type="ECO:0000259" key="15">
    <source>
        <dbReference type="Pfam" id="PF17837"/>
    </source>
</evidence>
<feature type="binding site" evidence="12">
    <location>
        <position position="64"/>
    </location>
    <ligand>
        <name>CoA</name>
        <dbReference type="ChEBI" id="CHEBI:57287"/>
    </ligand>
</feature>
<keyword evidence="7" id="KW-0259">Enterobactin biosynthesis</keyword>